<reference evidence="5" key="1">
    <citation type="journal article" date="2014" name="Genome Announc.">
        <title>Genome sequence of the yeast Cyberlindnera fabianii (Hansenula fabianii).</title>
        <authorList>
            <person name="Freel K.C."/>
            <person name="Sarilar V."/>
            <person name="Neuveglise C."/>
            <person name="Devillers H."/>
            <person name="Friedrich A."/>
            <person name="Schacherer J."/>
        </authorList>
    </citation>
    <scope>NUCLEOTIDE SEQUENCE</scope>
    <source>
        <strain evidence="5">YJS4271</strain>
    </source>
</reference>
<feature type="compositionally biased region" description="Low complexity" evidence="3">
    <location>
        <begin position="806"/>
        <end position="833"/>
    </location>
</feature>
<feature type="coiled-coil region" evidence="2">
    <location>
        <begin position="320"/>
        <end position="389"/>
    </location>
</feature>
<feature type="compositionally biased region" description="Basic and acidic residues" evidence="3">
    <location>
        <begin position="862"/>
        <end position="874"/>
    </location>
</feature>
<feature type="compositionally biased region" description="Low complexity" evidence="3">
    <location>
        <begin position="747"/>
        <end position="758"/>
    </location>
</feature>
<feature type="compositionally biased region" description="Polar residues" evidence="3">
    <location>
        <begin position="148"/>
        <end position="167"/>
    </location>
</feature>
<dbReference type="GO" id="GO:0007124">
    <property type="term" value="P:pseudohyphal growth"/>
    <property type="evidence" value="ECO:0007669"/>
    <property type="project" value="TreeGrafter"/>
</dbReference>
<feature type="compositionally biased region" description="Polar residues" evidence="3">
    <location>
        <begin position="635"/>
        <end position="655"/>
    </location>
</feature>
<dbReference type="GO" id="GO:1902716">
    <property type="term" value="C:cell cortex of growing cell tip"/>
    <property type="evidence" value="ECO:0007669"/>
    <property type="project" value="TreeGrafter"/>
</dbReference>
<feature type="compositionally biased region" description="Polar residues" evidence="3">
    <location>
        <begin position="596"/>
        <end position="628"/>
    </location>
</feature>
<dbReference type="SMART" id="SM00555">
    <property type="entry name" value="GIT"/>
    <property type="match status" value="2"/>
</dbReference>
<dbReference type="OrthoDB" id="5588096at2759"/>
<feature type="compositionally biased region" description="Low complexity" evidence="3">
    <location>
        <begin position="561"/>
        <end position="574"/>
    </location>
</feature>
<dbReference type="Pfam" id="PF08518">
    <property type="entry name" value="GIT_SHD"/>
    <property type="match status" value="2"/>
</dbReference>
<feature type="region of interest" description="Disordered" evidence="3">
    <location>
        <begin position="148"/>
        <end position="174"/>
    </location>
</feature>
<dbReference type="GO" id="GO:0005935">
    <property type="term" value="C:cellular bud neck"/>
    <property type="evidence" value="ECO:0007669"/>
    <property type="project" value="TreeGrafter"/>
</dbReference>
<name>A0A061BCC6_CYBFA</name>
<dbReference type="GO" id="GO:0043332">
    <property type="term" value="C:mating projection tip"/>
    <property type="evidence" value="ECO:0007669"/>
    <property type="project" value="TreeGrafter"/>
</dbReference>
<dbReference type="Gene3D" id="1.20.120.330">
    <property type="entry name" value="Nucleotidyltransferases domain 2"/>
    <property type="match status" value="1"/>
</dbReference>
<keyword evidence="2" id="KW-0175">Coiled coil</keyword>
<feature type="compositionally biased region" description="Low complexity" evidence="3">
    <location>
        <begin position="271"/>
        <end position="286"/>
    </location>
</feature>
<feature type="domain" description="GIT Spa2 homology (SHD)" evidence="4">
    <location>
        <begin position="90"/>
        <end position="120"/>
    </location>
</feature>
<evidence type="ECO:0000259" key="4">
    <source>
        <dbReference type="SMART" id="SM00555"/>
    </source>
</evidence>
<feature type="region of interest" description="Disordered" evidence="3">
    <location>
        <begin position="734"/>
        <end position="929"/>
    </location>
</feature>
<feature type="compositionally biased region" description="Polar residues" evidence="3">
    <location>
        <begin position="295"/>
        <end position="312"/>
    </location>
</feature>
<dbReference type="GO" id="GO:0005826">
    <property type="term" value="C:actomyosin contractile ring"/>
    <property type="evidence" value="ECO:0007669"/>
    <property type="project" value="TreeGrafter"/>
</dbReference>
<gene>
    <name evidence="5" type="ORF">CYFA0S_27e00760g</name>
</gene>
<dbReference type="GO" id="GO:0005078">
    <property type="term" value="F:MAP-kinase scaffold activity"/>
    <property type="evidence" value="ECO:0007669"/>
    <property type="project" value="TreeGrafter"/>
</dbReference>
<dbReference type="GO" id="GO:0005934">
    <property type="term" value="C:cellular bud tip"/>
    <property type="evidence" value="ECO:0007669"/>
    <property type="project" value="TreeGrafter"/>
</dbReference>
<dbReference type="InterPro" id="IPR013724">
    <property type="entry name" value="GIT_SHD"/>
</dbReference>
<feature type="compositionally biased region" description="Polar residues" evidence="3">
    <location>
        <begin position="893"/>
        <end position="911"/>
    </location>
</feature>
<evidence type="ECO:0000256" key="2">
    <source>
        <dbReference type="SAM" id="Coils"/>
    </source>
</evidence>
<proteinExistence type="predicted"/>
<keyword evidence="1" id="KW-0677">Repeat</keyword>
<organism evidence="5">
    <name type="scientific">Cyberlindnera fabianii</name>
    <name type="common">Yeast</name>
    <name type="synonym">Hansenula fabianii</name>
    <dbReference type="NCBI Taxonomy" id="36022"/>
    <lineage>
        <taxon>Eukaryota</taxon>
        <taxon>Fungi</taxon>
        <taxon>Dikarya</taxon>
        <taxon>Ascomycota</taxon>
        <taxon>Saccharomycotina</taxon>
        <taxon>Saccharomycetes</taxon>
        <taxon>Phaffomycetales</taxon>
        <taxon>Phaffomycetaceae</taxon>
        <taxon>Cyberlindnera</taxon>
    </lineage>
</organism>
<feature type="compositionally biased region" description="Polar residues" evidence="3">
    <location>
        <begin position="670"/>
        <end position="686"/>
    </location>
</feature>
<feature type="region of interest" description="Disordered" evidence="3">
    <location>
        <begin position="561"/>
        <end position="716"/>
    </location>
</feature>
<dbReference type="InterPro" id="IPR022018">
    <property type="entry name" value="GIT1_C"/>
</dbReference>
<evidence type="ECO:0000256" key="1">
    <source>
        <dbReference type="ARBA" id="ARBA00022737"/>
    </source>
</evidence>
<dbReference type="EMBL" id="LK052912">
    <property type="protein sequence ID" value="CDR47011.1"/>
    <property type="molecule type" value="Genomic_DNA"/>
</dbReference>
<feature type="compositionally biased region" description="Low complexity" evidence="3">
    <location>
        <begin position="841"/>
        <end position="858"/>
    </location>
</feature>
<dbReference type="GO" id="GO:0000131">
    <property type="term" value="C:incipient cellular bud site"/>
    <property type="evidence" value="ECO:0007669"/>
    <property type="project" value="TreeGrafter"/>
</dbReference>
<accession>A0A061BCC6</accession>
<dbReference type="VEuPathDB" id="FungiDB:BON22_5002"/>
<feature type="compositionally biased region" description="Polar residues" evidence="3">
    <location>
        <begin position="225"/>
        <end position="250"/>
    </location>
</feature>
<feature type="region of interest" description="Disordered" evidence="3">
    <location>
        <begin position="208"/>
        <end position="312"/>
    </location>
</feature>
<dbReference type="PhylomeDB" id="A0A061BCC6"/>
<evidence type="ECO:0000256" key="3">
    <source>
        <dbReference type="SAM" id="MobiDB-lite"/>
    </source>
</evidence>
<dbReference type="InterPro" id="IPR039892">
    <property type="entry name" value="Spa2/Sph1"/>
</dbReference>
<feature type="compositionally biased region" description="Basic and acidic residues" evidence="3">
    <location>
        <begin position="795"/>
        <end position="805"/>
    </location>
</feature>
<dbReference type="GO" id="GO:0007121">
    <property type="term" value="P:bipolar cellular bud site selection"/>
    <property type="evidence" value="ECO:0007669"/>
    <property type="project" value="TreeGrafter"/>
</dbReference>
<dbReference type="GO" id="GO:0036267">
    <property type="term" value="P:invasive filamentous growth"/>
    <property type="evidence" value="ECO:0007669"/>
    <property type="project" value="TreeGrafter"/>
</dbReference>
<dbReference type="PANTHER" id="PTHR21601:SF0">
    <property type="entry name" value="PROTEIN SPA2-RELATED"/>
    <property type="match status" value="1"/>
</dbReference>
<feature type="coiled-coil region" evidence="2">
    <location>
        <begin position="53"/>
        <end position="100"/>
    </location>
</feature>
<dbReference type="Pfam" id="PF12205">
    <property type="entry name" value="GIT1_C"/>
    <property type="match status" value="1"/>
</dbReference>
<feature type="domain" description="GIT Spa2 homology (SHD)" evidence="4">
    <location>
        <begin position="40"/>
        <end position="70"/>
    </location>
</feature>
<feature type="compositionally biased region" description="Polar residues" evidence="3">
    <location>
        <begin position="734"/>
        <end position="746"/>
    </location>
</feature>
<protein>
    <submittedName>
        <fullName evidence="5">CYFA0S27e00760g1_1</fullName>
    </submittedName>
</protein>
<dbReference type="PANTHER" id="PTHR21601">
    <property type="entry name" value="SPA2 PROTEIN"/>
    <property type="match status" value="1"/>
</dbReference>
<evidence type="ECO:0000313" key="5">
    <source>
        <dbReference type="EMBL" id="CDR47011.1"/>
    </source>
</evidence>
<feature type="compositionally biased region" description="Low complexity" evidence="3">
    <location>
        <begin position="701"/>
        <end position="716"/>
    </location>
</feature>
<sequence length="1092" mass="119193">MSDLSPEQYSTLKQYHVALKQFLAVSPAPTKPNPARAAKARQKLLNLSPSQFYELSTDVYDELQRRISESQEEPNFLLPMDSFHRKRNEAREKLGSLQQTRFRDLVSDIFYEIERRSTIYVENNNLYNQQPKVQSPTNQRVSTDTVLTATSDGASQDTVRQSVQSKGSDGKVQGIVSLQPTTVIPTKADMAWSSDEEEDHDVVTEQKIPTNEVHVSNEPHLANKANASENTHARSRSLNKASTTSATSPSDHSHGQGPSVLSNYSPRQVPAQRQSIASQTSSSSTRDTVGEMNGFSPSASRTSLQRGLSLSKNRNKDREIELLLQEGTKMDNKITDLEQKNNLLHTKAEKYEEQVKTLQKHNDNLTAKISKLQTEIETKDQEIKKLESGRLQDTNVSSKITDRDGVEVSDSTWKAKYLTLKELHQKNTPSLNTISDKALSKYTSTSGLIPLTLATKLRDEIEQYLISLSTVSSDAQNSSSLFDHMSTITDIAGKIVSGVPQSEKAEMVRASLSHAITSTRYYKIYHELLPKLIVESAVSQIAFSVFELIQDVKLTIDNSTDASAASATDRPAPTFDETSEADVSPVRPLRMAMKSESGSTSPRSVGTTATPRPLNLTINSQLANSLQNSDKKHSSSPLASKSVAATSSEMKTPSKISPLASRYSPEPSKEPTSPLNGLRKSSSGNILSKVKQFEQQADPTPSSSPKSKKQVVSPLSDNAIGLFGKRKVSELSGITSRSLTDDTPASTNETNDTTEPTTVQGVEKPISATKDVVPQISPSTGIAELTSMESSASEKSPEVHRDDSPLKALTTSKAAPAAALASATGVAAAGASVLMKSMQTESPGKSSAESEESAFSTSPKSTKSDETSQDEVKSPTETLSKATTEPLAIDDNNVWNDKSPVTATLPETSVPQDVKEAHAATSQSTQRQIDEEDFDVDEFDIEDPDNTLTELLLYLEHQTVKVIATIQALLTSIKTADSTKGQLRRGSKDISDVVSQMVDATSNSMNQSRNAQLKEHGRWVVDSLADSKRRMIVLCTKGDDVDDDDEYADKQFKQRLAGIAFDVAKCTKELVKSVEEANLKEEIAHLNARLVH</sequence>
<dbReference type="AlphaFoldDB" id="A0A061BCC6"/>